<feature type="region of interest" description="Disordered" evidence="2">
    <location>
        <begin position="208"/>
        <end position="234"/>
    </location>
</feature>
<dbReference type="InterPro" id="IPR029058">
    <property type="entry name" value="AB_hydrolase_fold"/>
</dbReference>
<protein>
    <recommendedName>
        <fullName evidence="3">DUF676 domain-containing protein</fullName>
    </recommendedName>
</protein>
<gene>
    <name evidence="4" type="ORF">PROFUN_05917</name>
</gene>
<dbReference type="InParanoid" id="A0A2P6N7L1"/>
<dbReference type="Pfam" id="PF12394">
    <property type="entry name" value="DUF3657"/>
    <property type="match status" value="1"/>
</dbReference>
<proteinExistence type="inferred from homology"/>
<dbReference type="InterPro" id="IPR022122">
    <property type="entry name" value="DUF3657"/>
</dbReference>
<dbReference type="Pfam" id="PF05057">
    <property type="entry name" value="DUF676"/>
    <property type="match status" value="1"/>
</dbReference>
<evidence type="ECO:0000256" key="1">
    <source>
        <dbReference type="ARBA" id="ARBA00007949"/>
    </source>
</evidence>
<dbReference type="Proteomes" id="UP000241769">
    <property type="component" value="Unassembled WGS sequence"/>
</dbReference>
<dbReference type="PANTHER" id="PTHR12482:SF5">
    <property type="entry name" value="DUF676 DOMAIN-CONTAINING PROTEIN"/>
    <property type="match status" value="1"/>
</dbReference>
<comment type="similarity">
    <text evidence="1">Belongs to the FAM135 family.</text>
</comment>
<organism evidence="4 5">
    <name type="scientific">Planoprotostelium fungivorum</name>
    <dbReference type="NCBI Taxonomy" id="1890364"/>
    <lineage>
        <taxon>Eukaryota</taxon>
        <taxon>Amoebozoa</taxon>
        <taxon>Evosea</taxon>
        <taxon>Variosea</taxon>
        <taxon>Cavosteliida</taxon>
        <taxon>Cavosteliaceae</taxon>
        <taxon>Planoprotostelium</taxon>
    </lineage>
</organism>
<dbReference type="SUPFAM" id="SSF53474">
    <property type="entry name" value="alpha/beta-Hydrolases"/>
    <property type="match status" value="1"/>
</dbReference>
<evidence type="ECO:0000256" key="2">
    <source>
        <dbReference type="SAM" id="MobiDB-lite"/>
    </source>
</evidence>
<comment type="caution">
    <text evidence="4">The sequence shown here is derived from an EMBL/GenBank/DDBJ whole genome shotgun (WGS) entry which is preliminary data.</text>
</comment>
<sequence>MDNHIRWDASVMVHLDSFRNIDLLEQGWYTVRVRMHTISGITSIPDGSSRRSGHSLPLIDEQTKSYYTKRFQIQFVEHEEDLDEIVTFRFDSNSKNALEESGIIRFDLMFSARPNCPVSQLKSVGRCDLRVGQIGQGVHAFYPVTFVGWYFGQMRTSIHSSTTQMRDQRKDKVLQRIESLKKLEECTNNTIRANEALKRLVEEKAKRVSKKSEDTEDATSSSTIEKSNESAMSRESHEKCLSEWNDFVRMFPVVGESYMQELRIEYEKTKIVYWRDCHRTLVKRTTSDDLHTLTSYLDGRVASTLRNRSDFLKEHPTVDDVTIHRDREVQPLFFEEYLLPHNYNSTIECDQSNLATIDDVHLTISNDIEEDLHHVRANRHNFIDQKRSNDDMRGVHLFVFVHGLSGNIYDLRLLKDFLQAQYRDYEYLICGSIQGQTLGCIKSMGEKIADEILSYIEVESLMVKRLSFVGHSMGGVIIRYALTLPRLQPYLPFLYTYISLSSPHLGSLYSNSNILPPAMWILQRYTNSKSLKQLKLADGANVTESLLYQLSQSKVLEKFKNVILLSSHQDMYVPYASARIEMCRDSQRDDVEGDINVLRVNVLFGRPTEFIDGMIGRHAHIRLLDSPLFSKMFVELYSEYLS</sequence>
<feature type="domain" description="DUF676" evidence="3">
    <location>
        <begin position="394"/>
        <end position="584"/>
    </location>
</feature>
<dbReference type="AlphaFoldDB" id="A0A2P6N7L1"/>
<evidence type="ECO:0000313" key="4">
    <source>
        <dbReference type="EMBL" id="PRP79941.1"/>
    </source>
</evidence>
<dbReference type="OrthoDB" id="273452at2759"/>
<reference evidence="4 5" key="1">
    <citation type="journal article" date="2018" name="Genome Biol. Evol.">
        <title>Multiple Roots of Fruiting Body Formation in Amoebozoa.</title>
        <authorList>
            <person name="Hillmann F."/>
            <person name="Forbes G."/>
            <person name="Novohradska S."/>
            <person name="Ferling I."/>
            <person name="Riege K."/>
            <person name="Groth M."/>
            <person name="Westermann M."/>
            <person name="Marz M."/>
            <person name="Spaller T."/>
            <person name="Winckler T."/>
            <person name="Schaap P."/>
            <person name="Glockner G."/>
        </authorList>
    </citation>
    <scope>NUCLEOTIDE SEQUENCE [LARGE SCALE GENOMIC DNA]</scope>
    <source>
        <strain evidence="4 5">Jena</strain>
    </source>
</reference>
<evidence type="ECO:0000313" key="5">
    <source>
        <dbReference type="Proteomes" id="UP000241769"/>
    </source>
</evidence>
<name>A0A2P6N7L1_9EUKA</name>
<dbReference type="EMBL" id="MDYQ01000165">
    <property type="protein sequence ID" value="PRP79941.1"/>
    <property type="molecule type" value="Genomic_DNA"/>
</dbReference>
<dbReference type="PANTHER" id="PTHR12482">
    <property type="entry name" value="LIPASE ROG1-RELATED-RELATED"/>
    <property type="match status" value="1"/>
</dbReference>
<dbReference type="InterPro" id="IPR044294">
    <property type="entry name" value="Lipase-like"/>
</dbReference>
<accession>A0A2P6N7L1</accession>
<dbReference type="InterPro" id="IPR007751">
    <property type="entry name" value="DUF676_lipase-like"/>
</dbReference>
<keyword evidence="5" id="KW-1185">Reference proteome</keyword>
<dbReference type="Gene3D" id="3.40.50.1820">
    <property type="entry name" value="alpha/beta hydrolase"/>
    <property type="match status" value="1"/>
</dbReference>
<evidence type="ECO:0000259" key="3">
    <source>
        <dbReference type="Pfam" id="PF05057"/>
    </source>
</evidence>